<dbReference type="SMART" id="SM00930">
    <property type="entry name" value="NIL"/>
    <property type="match status" value="1"/>
</dbReference>
<dbReference type="SUPFAM" id="SSF54862">
    <property type="entry name" value="4Fe-4S ferredoxins"/>
    <property type="match status" value="1"/>
</dbReference>
<keyword evidence="3" id="KW-0479">Metal-binding</keyword>
<evidence type="ECO:0000256" key="1">
    <source>
        <dbReference type="ARBA" id="ARBA00022448"/>
    </source>
</evidence>
<keyword evidence="6" id="KW-0408">Iron</keyword>
<dbReference type="PROSITE" id="PS00198">
    <property type="entry name" value="4FE4S_FER_1"/>
    <property type="match status" value="1"/>
</dbReference>
<organism evidence="9 10">
    <name type="scientific">Candidatus Desantisbacteria bacterium CG_4_10_14_0_8_um_filter_48_22</name>
    <dbReference type="NCBI Taxonomy" id="1974543"/>
    <lineage>
        <taxon>Bacteria</taxon>
        <taxon>Candidatus Desantisiibacteriota</taxon>
    </lineage>
</organism>
<evidence type="ECO:0000256" key="7">
    <source>
        <dbReference type="ARBA" id="ARBA00023014"/>
    </source>
</evidence>
<evidence type="ECO:0000313" key="10">
    <source>
        <dbReference type="Proteomes" id="UP000229307"/>
    </source>
</evidence>
<name>A0A2M7S6Q5_9BACT</name>
<evidence type="ECO:0000256" key="5">
    <source>
        <dbReference type="ARBA" id="ARBA00022982"/>
    </source>
</evidence>
<accession>A0A2M7S6Q5</accession>
<dbReference type="InterPro" id="IPR018449">
    <property type="entry name" value="NIL_domain"/>
</dbReference>
<dbReference type="AlphaFoldDB" id="A0A2M7S6Q5"/>
<protein>
    <submittedName>
        <fullName evidence="9">(Fe-S)-binding protein</fullName>
    </submittedName>
</protein>
<dbReference type="PANTHER" id="PTHR43687">
    <property type="entry name" value="ADENYLYLSULFATE REDUCTASE, BETA SUBUNIT"/>
    <property type="match status" value="1"/>
</dbReference>
<dbReference type="Gene3D" id="3.30.70.20">
    <property type="match status" value="2"/>
</dbReference>
<gene>
    <name evidence="9" type="ORF">COY52_10240</name>
</gene>
<reference evidence="10" key="1">
    <citation type="submission" date="2017-09" db="EMBL/GenBank/DDBJ databases">
        <title>Depth-based differentiation of microbial function through sediment-hosted aquifers and enrichment of novel symbionts in the deep terrestrial subsurface.</title>
        <authorList>
            <person name="Probst A.J."/>
            <person name="Ladd B."/>
            <person name="Jarett J.K."/>
            <person name="Geller-Mcgrath D.E."/>
            <person name="Sieber C.M.K."/>
            <person name="Emerson J.B."/>
            <person name="Anantharaman K."/>
            <person name="Thomas B.C."/>
            <person name="Malmstrom R."/>
            <person name="Stieglmeier M."/>
            <person name="Klingl A."/>
            <person name="Woyke T."/>
            <person name="Ryan C.M."/>
            <person name="Banfield J.F."/>
        </authorList>
    </citation>
    <scope>NUCLEOTIDE SEQUENCE [LARGE SCALE GENOMIC DNA]</scope>
</reference>
<keyword evidence="5" id="KW-0249">Electron transport</keyword>
<dbReference type="InterPro" id="IPR017896">
    <property type="entry name" value="4Fe4S_Fe-S-bd"/>
</dbReference>
<dbReference type="PROSITE" id="PS51379">
    <property type="entry name" value="4FE4S_FER_2"/>
    <property type="match status" value="2"/>
</dbReference>
<dbReference type="InterPro" id="IPR017900">
    <property type="entry name" value="4Fe4S_Fe_S_CS"/>
</dbReference>
<dbReference type="GO" id="GO:0051539">
    <property type="term" value="F:4 iron, 4 sulfur cluster binding"/>
    <property type="evidence" value="ECO:0007669"/>
    <property type="project" value="UniProtKB-KW"/>
</dbReference>
<keyword evidence="7" id="KW-0411">Iron-sulfur</keyword>
<evidence type="ECO:0000256" key="6">
    <source>
        <dbReference type="ARBA" id="ARBA00023004"/>
    </source>
</evidence>
<evidence type="ECO:0000259" key="8">
    <source>
        <dbReference type="PROSITE" id="PS51379"/>
    </source>
</evidence>
<dbReference type="Proteomes" id="UP000229307">
    <property type="component" value="Unassembled WGS sequence"/>
</dbReference>
<evidence type="ECO:0000256" key="2">
    <source>
        <dbReference type="ARBA" id="ARBA00022485"/>
    </source>
</evidence>
<dbReference type="PANTHER" id="PTHR43687:SF6">
    <property type="entry name" value="L-ASPARTATE SEMIALDEHYDE SULFURTRANSFERASE IRON-SULFUR SUBUNIT"/>
    <property type="match status" value="1"/>
</dbReference>
<feature type="domain" description="4Fe-4S ferredoxin-type" evidence="8">
    <location>
        <begin position="76"/>
        <end position="105"/>
    </location>
</feature>
<dbReference type="GO" id="GO:0046872">
    <property type="term" value="F:metal ion binding"/>
    <property type="evidence" value="ECO:0007669"/>
    <property type="project" value="UniProtKB-KW"/>
</dbReference>
<dbReference type="InterPro" id="IPR050572">
    <property type="entry name" value="Fe-S_Ferredoxin"/>
</dbReference>
<evidence type="ECO:0000313" key="9">
    <source>
        <dbReference type="EMBL" id="PIZ15211.1"/>
    </source>
</evidence>
<keyword evidence="4" id="KW-0677">Repeat</keyword>
<evidence type="ECO:0000256" key="4">
    <source>
        <dbReference type="ARBA" id="ARBA00022737"/>
    </source>
</evidence>
<dbReference type="Gene3D" id="3.30.70.260">
    <property type="match status" value="1"/>
</dbReference>
<dbReference type="Pfam" id="PF12838">
    <property type="entry name" value="Fer4_7"/>
    <property type="match status" value="1"/>
</dbReference>
<feature type="domain" description="4Fe-4S ferredoxin-type" evidence="8">
    <location>
        <begin position="107"/>
        <end position="135"/>
    </location>
</feature>
<keyword evidence="2" id="KW-0004">4Fe-4S</keyword>
<sequence>MVSRRIVMKFPHRLLDQPIISNLVKDYNLEFNILKASVMPNEEGLLVLELTGTEKDYEKALEYLKKTGVNLQPLSQDIKRNDKRCTHCGACVTICPAGALALDQKTRKVDFHDDKCIVCGLCINACPVRAMEIHF</sequence>
<dbReference type="EMBL" id="PFMR01000276">
    <property type="protein sequence ID" value="PIZ15211.1"/>
    <property type="molecule type" value="Genomic_DNA"/>
</dbReference>
<keyword evidence="1" id="KW-0813">Transport</keyword>
<evidence type="ECO:0000256" key="3">
    <source>
        <dbReference type="ARBA" id="ARBA00022723"/>
    </source>
</evidence>
<comment type="caution">
    <text evidence="9">The sequence shown here is derived from an EMBL/GenBank/DDBJ whole genome shotgun (WGS) entry which is preliminary data.</text>
</comment>
<proteinExistence type="predicted"/>
<dbReference type="Pfam" id="PF09383">
    <property type="entry name" value="NIL"/>
    <property type="match status" value="1"/>
</dbReference>